<evidence type="ECO:0000313" key="15">
    <source>
        <dbReference type="EMBL" id="OBA26992.1"/>
    </source>
</evidence>
<dbReference type="AlphaFoldDB" id="A0A1B7TE07"/>
<accession>A0A1B7TE07</accession>
<evidence type="ECO:0000256" key="2">
    <source>
        <dbReference type="ARBA" id="ARBA00022448"/>
    </source>
</evidence>
<feature type="transmembrane region" description="Helical" evidence="13">
    <location>
        <begin position="102"/>
        <end position="118"/>
    </location>
</feature>
<dbReference type="InterPro" id="IPR050668">
    <property type="entry name" value="Cytochrome_b5"/>
</dbReference>
<keyword evidence="16" id="KW-1185">Reference proteome</keyword>
<dbReference type="GO" id="GO:0016126">
    <property type="term" value="P:sterol biosynthetic process"/>
    <property type="evidence" value="ECO:0007669"/>
    <property type="project" value="TreeGrafter"/>
</dbReference>
<name>A0A1B7TE07_9ASCO</name>
<dbReference type="InterPro" id="IPR001199">
    <property type="entry name" value="Cyt_B5-like_heme/steroid-bd"/>
</dbReference>
<evidence type="ECO:0000256" key="5">
    <source>
        <dbReference type="ARBA" id="ARBA00022723"/>
    </source>
</evidence>
<evidence type="ECO:0000256" key="12">
    <source>
        <dbReference type="ARBA" id="ARBA00038168"/>
    </source>
</evidence>
<evidence type="ECO:0000256" key="6">
    <source>
        <dbReference type="ARBA" id="ARBA00022824"/>
    </source>
</evidence>
<comment type="subcellular location">
    <subcellularLocation>
        <location evidence="1">Endoplasmic reticulum membrane</location>
        <topology evidence="1">Single-pass membrane protein</topology>
        <orientation evidence="1">Cytoplasmic side</orientation>
    </subcellularLocation>
    <subcellularLocation>
        <location evidence="11">Microsome membrane</location>
        <topology evidence="11">Single-pass membrane protein</topology>
        <orientation evidence="11">Cytoplasmic side</orientation>
    </subcellularLocation>
</comment>
<evidence type="ECO:0000256" key="11">
    <source>
        <dbReference type="ARBA" id="ARBA00037877"/>
    </source>
</evidence>
<dbReference type="PRINTS" id="PR00363">
    <property type="entry name" value="CYTOCHROMEB5"/>
</dbReference>
<comment type="caution">
    <text evidence="15">The sequence shown here is derived from an EMBL/GenBank/DDBJ whole genome shotgun (WGS) entry which is preliminary data.</text>
</comment>
<keyword evidence="6" id="KW-0256">Endoplasmic reticulum</keyword>
<organism evidence="15 16">
    <name type="scientific">Hanseniaspora valbyensis NRRL Y-1626</name>
    <dbReference type="NCBI Taxonomy" id="766949"/>
    <lineage>
        <taxon>Eukaryota</taxon>
        <taxon>Fungi</taxon>
        <taxon>Dikarya</taxon>
        <taxon>Ascomycota</taxon>
        <taxon>Saccharomycotina</taxon>
        <taxon>Saccharomycetes</taxon>
        <taxon>Saccharomycodales</taxon>
        <taxon>Saccharomycodaceae</taxon>
        <taxon>Hanseniaspora</taxon>
    </lineage>
</organism>
<dbReference type="Gene3D" id="3.10.120.10">
    <property type="entry name" value="Cytochrome b5-like heme/steroid binding domain"/>
    <property type="match status" value="1"/>
</dbReference>
<keyword evidence="3 13" id="KW-0349">Heme</keyword>
<evidence type="ECO:0000259" key="14">
    <source>
        <dbReference type="PROSITE" id="PS50255"/>
    </source>
</evidence>
<evidence type="ECO:0000256" key="10">
    <source>
        <dbReference type="ARBA" id="ARBA00023136"/>
    </source>
</evidence>
<evidence type="ECO:0000256" key="9">
    <source>
        <dbReference type="ARBA" id="ARBA00023004"/>
    </source>
</evidence>
<dbReference type="PROSITE" id="PS50255">
    <property type="entry name" value="CYTOCHROME_B5_2"/>
    <property type="match status" value="1"/>
</dbReference>
<dbReference type="PANTHER" id="PTHR19359">
    <property type="entry name" value="CYTOCHROME B5"/>
    <property type="match status" value="1"/>
</dbReference>
<gene>
    <name evidence="15" type="ORF">HANVADRAFT_39608</name>
</gene>
<dbReference type="OrthoDB" id="260519at2759"/>
<dbReference type="Proteomes" id="UP000092321">
    <property type="component" value="Unassembled WGS sequence"/>
</dbReference>
<keyword evidence="7" id="KW-0492">Microsome</keyword>
<evidence type="ECO:0000313" key="16">
    <source>
        <dbReference type="Proteomes" id="UP000092321"/>
    </source>
</evidence>
<protein>
    <submittedName>
        <fullName evidence="15">Cytochrome b5</fullName>
    </submittedName>
</protein>
<evidence type="ECO:0000256" key="8">
    <source>
        <dbReference type="ARBA" id="ARBA00022982"/>
    </source>
</evidence>
<keyword evidence="8" id="KW-0249">Electron transport</keyword>
<dbReference type="PANTHER" id="PTHR19359:SF150">
    <property type="entry name" value="CYTOCHROME B5"/>
    <property type="match status" value="1"/>
</dbReference>
<keyword evidence="10 13" id="KW-0472">Membrane</keyword>
<dbReference type="SUPFAM" id="SSF55856">
    <property type="entry name" value="Cytochrome b5-like heme/steroid binding domain"/>
    <property type="match status" value="1"/>
</dbReference>
<dbReference type="PROSITE" id="PS00191">
    <property type="entry name" value="CYTOCHROME_B5_1"/>
    <property type="match status" value="1"/>
</dbReference>
<dbReference type="GO" id="GO:0046872">
    <property type="term" value="F:metal ion binding"/>
    <property type="evidence" value="ECO:0007669"/>
    <property type="project" value="UniProtKB-UniRule"/>
</dbReference>
<dbReference type="Pfam" id="PF00173">
    <property type="entry name" value="Cyt-b5"/>
    <property type="match status" value="1"/>
</dbReference>
<keyword evidence="4 13" id="KW-0812">Transmembrane</keyword>
<proteinExistence type="inferred from homology"/>
<comment type="similarity">
    <text evidence="12 13">Belongs to the cytochrome b5 family.</text>
</comment>
<sequence>MSEGKIFTYKEVAELDGHVIINDKVYNVSEFVNEHPGGDEIIMEFYGQDCTQDFEDIGHSPDAQKTLQKLYVGDVDTTSEKSVKQVETVEQKTSDQPEFKKIAAVLFLVAALLLYKGFTAEK</sequence>
<keyword evidence="2" id="KW-0813">Transport</keyword>
<dbReference type="EMBL" id="LXPE01000012">
    <property type="protein sequence ID" value="OBA26992.1"/>
    <property type="molecule type" value="Genomic_DNA"/>
</dbReference>
<dbReference type="InterPro" id="IPR018506">
    <property type="entry name" value="Cyt_B5_heme-BS"/>
</dbReference>
<evidence type="ECO:0000256" key="4">
    <source>
        <dbReference type="ARBA" id="ARBA00022692"/>
    </source>
</evidence>
<dbReference type="InterPro" id="IPR036400">
    <property type="entry name" value="Cyt_B5-like_heme/steroid_sf"/>
</dbReference>
<keyword evidence="5 13" id="KW-0479">Metal-binding</keyword>
<dbReference type="SMART" id="SM01117">
    <property type="entry name" value="Cyt-b5"/>
    <property type="match status" value="1"/>
</dbReference>
<evidence type="ECO:0000256" key="3">
    <source>
        <dbReference type="ARBA" id="ARBA00022617"/>
    </source>
</evidence>
<feature type="domain" description="Cytochrome b5 heme-binding" evidence="14">
    <location>
        <begin position="19"/>
        <end position="76"/>
    </location>
</feature>
<keyword evidence="9 13" id="KW-0408">Iron</keyword>
<evidence type="ECO:0000256" key="7">
    <source>
        <dbReference type="ARBA" id="ARBA00022848"/>
    </source>
</evidence>
<dbReference type="GO" id="GO:0005789">
    <property type="term" value="C:endoplasmic reticulum membrane"/>
    <property type="evidence" value="ECO:0007669"/>
    <property type="project" value="UniProtKB-SubCell"/>
</dbReference>
<reference evidence="16" key="1">
    <citation type="journal article" date="2016" name="Proc. Natl. Acad. Sci. U.S.A.">
        <title>Comparative genomics of biotechnologically important yeasts.</title>
        <authorList>
            <person name="Riley R."/>
            <person name="Haridas S."/>
            <person name="Wolfe K.H."/>
            <person name="Lopes M.R."/>
            <person name="Hittinger C.T."/>
            <person name="Goeker M."/>
            <person name="Salamov A.A."/>
            <person name="Wisecaver J.H."/>
            <person name="Long T.M."/>
            <person name="Calvey C.H."/>
            <person name="Aerts A.L."/>
            <person name="Barry K.W."/>
            <person name="Choi C."/>
            <person name="Clum A."/>
            <person name="Coughlan A.Y."/>
            <person name="Deshpande S."/>
            <person name="Douglass A.P."/>
            <person name="Hanson S.J."/>
            <person name="Klenk H.-P."/>
            <person name="LaButti K.M."/>
            <person name="Lapidus A."/>
            <person name="Lindquist E.A."/>
            <person name="Lipzen A.M."/>
            <person name="Meier-Kolthoff J.P."/>
            <person name="Ohm R.A."/>
            <person name="Otillar R.P."/>
            <person name="Pangilinan J.L."/>
            <person name="Peng Y."/>
            <person name="Rokas A."/>
            <person name="Rosa C.A."/>
            <person name="Scheuner C."/>
            <person name="Sibirny A.A."/>
            <person name="Slot J.C."/>
            <person name="Stielow J.B."/>
            <person name="Sun H."/>
            <person name="Kurtzman C.P."/>
            <person name="Blackwell M."/>
            <person name="Grigoriev I.V."/>
            <person name="Jeffries T.W."/>
        </authorList>
    </citation>
    <scope>NUCLEOTIDE SEQUENCE [LARGE SCALE GENOMIC DNA]</scope>
    <source>
        <strain evidence="16">NRRL Y-1626</strain>
    </source>
</reference>
<dbReference type="GO" id="GO:0020037">
    <property type="term" value="F:heme binding"/>
    <property type="evidence" value="ECO:0007669"/>
    <property type="project" value="UniProtKB-UniRule"/>
</dbReference>
<evidence type="ECO:0000256" key="13">
    <source>
        <dbReference type="RuleBase" id="RU362121"/>
    </source>
</evidence>
<keyword evidence="13" id="KW-1133">Transmembrane helix</keyword>
<evidence type="ECO:0000256" key="1">
    <source>
        <dbReference type="ARBA" id="ARBA00004131"/>
    </source>
</evidence>